<evidence type="ECO:0000256" key="5">
    <source>
        <dbReference type="ARBA" id="ARBA00023235"/>
    </source>
</evidence>
<dbReference type="PANTHER" id="PTHR47637">
    <property type="entry name" value="CHAPERONE SURA"/>
    <property type="match status" value="1"/>
</dbReference>
<evidence type="ECO:0000313" key="10">
    <source>
        <dbReference type="Proteomes" id="UP001060414"/>
    </source>
</evidence>
<dbReference type="InterPro" id="IPR015391">
    <property type="entry name" value="SurA_N"/>
</dbReference>
<keyword evidence="3 6" id="KW-0697">Rotamase</keyword>
<dbReference type="Pfam" id="PF13145">
    <property type="entry name" value="Rotamase_2"/>
    <property type="match status" value="1"/>
</dbReference>
<organism evidence="9 10">
    <name type="scientific">Geoalkalibacter halelectricus</name>
    <dbReference type="NCBI Taxonomy" id="2847045"/>
    <lineage>
        <taxon>Bacteria</taxon>
        <taxon>Pseudomonadati</taxon>
        <taxon>Thermodesulfobacteriota</taxon>
        <taxon>Desulfuromonadia</taxon>
        <taxon>Desulfuromonadales</taxon>
        <taxon>Geoalkalibacteraceae</taxon>
        <taxon>Geoalkalibacter</taxon>
    </lineage>
</organism>
<keyword evidence="4" id="KW-0143">Chaperone</keyword>
<evidence type="ECO:0000259" key="8">
    <source>
        <dbReference type="PROSITE" id="PS50198"/>
    </source>
</evidence>
<dbReference type="EMBL" id="CP092109">
    <property type="protein sequence ID" value="UWZ80227.1"/>
    <property type="molecule type" value="Genomic_DNA"/>
</dbReference>
<keyword evidence="2" id="KW-0574">Periplasm</keyword>
<evidence type="ECO:0000313" key="9">
    <source>
        <dbReference type="EMBL" id="UWZ80227.1"/>
    </source>
</evidence>
<feature type="domain" description="PpiC" evidence="8">
    <location>
        <begin position="172"/>
        <end position="274"/>
    </location>
</feature>
<dbReference type="SUPFAM" id="SSF109998">
    <property type="entry name" value="Triger factor/SurA peptide-binding domain-like"/>
    <property type="match status" value="1"/>
</dbReference>
<name>A0ABY5ZQK5_9BACT</name>
<protein>
    <submittedName>
        <fullName evidence="9">SurA N-terminal domain-containing protein</fullName>
    </submittedName>
</protein>
<dbReference type="PROSITE" id="PS50198">
    <property type="entry name" value="PPIC_PPIASE_2"/>
    <property type="match status" value="1"/>
</dbReference>
<evidence type="ECO:0000256" key="1">
    <source>
        <dbReference type="ARBA" id="ARBA00022729"/>
    </source>
</evidence>
<dbReference type="Pfam" id="PF09312">
    <property type="entry name" value="SurA_N"/>
    <property type="match status" value="1"/>
</dbReference>
<dbReference type="InterPro" id="IPR050280">
    <property type="entry name" value="OMP_Chaperone_SurA"/>
</dbReference>
<dbReference type="InterPro" id="IPR027304">
    <property type="entry name" value="Trigger_fact/SurA_dom_sf"/>
</dbReference>
<dbReference type="RefSeq" id="WP_260748584.1">
    <property type="nucleotide sequence ID" value="NZ_CP092109.1"/>
</dbReference>
<evidence type="ECO:0000256" key="7">
    <source>
        <dbReference type="SAM" id="SignalP"/>
    </source>
</evidence>
<accession>A0ABY5ZQK5</accession>
<feature type="chain" id="PRO_5045975634" evidence="7">
    <location>
        <begin position="20"/>
        <end position="320"/>
    </location>
</feature>
<dbReference type="Gene3D" id="1.10.4030.10">
    <property type="entry name" value="Porin chaperone SurA, peptide-binding domain"/>
    <property type="match status" value="1"/>
</dbReference>
<reference evidence="9" key="1">
    <citation type="journal article" date="2022" name="Environ. Microbiol.">
        <title>Geoalkalibacter halelectricus SAP #1 sp. nov. possessing extracellular electron transfer and mineral#reducing capabilities from a haloalkaline environment.</title>
        <authorList>
            <person name="Yadav S."/>
            <person name="Singh R."/>
            <person name="Sundharam S.S."/>
            <person name="Chaudhary S."/>
            <person name="Krishnamurthi S."/>
            <person name="Patil S.A."/>
        </authorList>
    </citation>
    <scope>NUCLEOTIDE SEQUENCE</scope>
    <source>
        <strain evidence="9">SAP-1</strain>
    </source>
</reference>
<keyword evidence="1 7" id="KW-0732">Signal</keyword>
<evidence type="ECO:0000256" key="6">
    <source>
        <dbReference type="PROSITE-ProRule" id="PRU00278"/>
    </source>
</evidence>
<dbReference type="Gene3D" id="3.10.50.40">
    <property type="match status" value="1"/>
</dbReference>
<keyword evidence="10" id="KW-1185">Reference proteome</keyword>
<keyword evidence="5 6" id="KW-0413">Isomerase</keyword>
<dbReference type="Proteomes" id="UP001060414">
    <property type="component" value="Chromosome"/>
</dbReference>
<proteinExistence type="predicted"/>
<sequence>MKHALFLLLAVLLFGAAPAAAEQVLSKIAAVVNDDIITTYQLEKELTARLATEARGRNLPTEEVRRLRNEVLDVLIDEALVMQRVRHLGMSVSDEEVEEAITDVLRQNQITREQLSQALSAQGLSMEDYRERLRRQILRFQLIGHEVQSRVEVTTQDIRDYFRANIDNYRGNPTLTISYIAFTIPTDAQVSNVEVESIRTRAREAMRLLRQGEDMDSTLFIFADDPGVQGGELGTFTEAELSDAFARAVAGLESGAITELIESPEGFYILKVEERNPGPIRQFDAVKEEIRQHLLEENREERFREWSAGLKKDAFIDIRI</sequence>
<evidence type="ECO:0000256" key="2">
    <source>
        <dbReference type="ARBA" id="ARBA00022764"/>
    </source>
</evidence>
<dbReference type="InterPro" id="IPR046357">
    <property type="entry name" value="PPIase_dom_sf"/>
</dbReference>
<dbReference type="SUPFAM" id="SSF54534">
    <property type="entry name" value="FKBP-like"/>
    <property type="match status" value="1"/>
</dbReference>
<evidence type="ECO:0000256" key="3">
    <source>
        <dbReference type="ARBA" id="ARBA00023110"/>
    </source>
</evidence>
<dbReference type="PANTHER" id="PTHR47637:SF1">
    <property type="entry name" value="CHAPERONE SURA"/>
    <property type="match status" value="1"/>
</dbReference>
<feature type="signal peptide" evidence="7">
    <location>
        <begin position="1"/>
        <end position="19"/>
    </location>
</feature>
<gene>
    <name evidence="9" type="ORF">L9S41_02230</name>
</gene>
<evidence type="ECO:0000256" key="4">
    <source>
        <dbReference type="ARBA" id="ARBA00023186"/>
    </source>
</evidence>
<dbReference type="InterPro" id="IPR000297">
    <property type="entry name" value="PPIase_PpiC"/>
</dbReference>